<dbReference type="STRING" id="742727.HMPREF9447_02456"/>
<dbReference type="GO" id="GO:0009341">
    <property type="term" value="C:beta-galactosidase complex"/>
    <property type="evidence" value="ECO:0007669"/>
    <property type="project" value="InterPro"/>
</dbReference>
<dbReference type="InterPro" id="IPR014718">
    <property type="entry name" value="GH-type_carb-bd"/>
</dbReference>
<dbReference type="InterPro" id="IPR011013">
    <property type="entry name" value="Gal_mutarotase_sf_dom"/>
</dbReference>
<dbReference type="EMBL" id="ADLF01000009">
    <property type="protein sequence ID" value="EKU91038.1"/>
    <property type="molecule type" value="Genomic_DNA"/>
</dbReference>
<evidence type="ECO:0000313" key="7">
    <source>
        <dbReference type="Proteomes" id="UP000009872"/>
    </source>
</evidence>
<reference evidence="6 7" key="1">
    <citation type="submission" date="2012-09" db="EMBL/GenBank/DDBJ databases">
        <title>The Genome Sequence of Bacteroides oleiciplenus YIT 12058.</title>
        <authorList>
            <consortium name="The Broad Institute Genome Sequencing Platform"/>
            <person name="Earl A."/>
            <person name="Ward D."/>
            <person name="Feldgarden M."/>
            <person name="Gevers D."/>
            <person name="Morotomi M."/>
            <person name="Walker B."/>
            <person name="Young S.K."/>
            <person name="Zeng Q."/>
            <person name="Gargeya S."/>
            <person name="Fitzgerald M."/>
            <person name="Haas B."/>
            <person name="Abouelleil A."/>
            <person name="Alvarado L."/>
            <person name="Arachchi H.M."/>
            <person name="Berlin A.M."/>
            <person name="Chapman S.B."/>
            <person name="Goldberg J."/>
            <person name="Griggs A."/>
            <person name="Gujja S."/>
            <person name="Hansen M."/>
            <person name="Howarth C."/>
            <person name="Imamovic A."/>
            <person name="Larimer J."/>
            <person name="McCowen C."/>
            <person name="Montmayeur A."/>
            <person name="Murphy C."/>
            <person name="Neiman D."/>
            <person name="Pearson M."/>
            <person name="Priest M."/>
            <person name="Roberts A."/>
            <person name="Saif S."/>
            <person name="Shea T."/>
            <person name="Sisk P."/>
            <person name="Sykes S."/>
            <person name="Wortman J."/>
            <person name="Nusbaum C."/>
            <person name="Birren B."/>
        </authorList>
    </citation>
    <scope>NUCLEOTIDE SEQUENCE [LARGE SCALE GENOMIC DNA]</scope>
    <source>
        <strain evidence="6 7">YIT 12058</strain>
    </source>
</reference>
<dbReference type="HOGENOM" id="CLU_2714012_0_0_10"/>
<evidence type="ECO:0000256" key="4">
    <source>
        <dbReference type="SAM" id="SignalP"/>
    </source>
</evidence>
<evidence type="ECO:0000256" key="1">
    <source>
        <dbReference type="ARBA" id="ARBA00001913"/>
    </source>
</evidence>
<evidence type="ECO:0000256" key="3">
    <source>
        <dbReference type="ARBA" id="ARBA00022837"/>
    </source>
</evidence>
<comment type="subunit">
    <text evidence="2">Monomer.</text>
</comment>
<dbReference type="Pfam" id="PF02929">
    <property type="entry name" value="Bgal_small_N"/>
    <property type="match status" value="1"/>
</dbReference>
<dbReference type="SUPFAM" id="SSF74650">
    <property type="entry name" value="Galactose mutarotase-like"/>
    <property type="match status" value="1"/>
</dbReference>
<feature type="signal peptide" evidence="4">
    <location>
        <begin position="1"/>
        <end position="20"/>
    </location>
</feature>
<keyword evidence="7" id="KW-1185">Reference proteome</keyword>
<keyword evidence="4" id="KW-0732">Signal</keyword>
<dbReference type="Gene3D" id="2.70.98.10">
    <property type="match status" value="1"/>
</dbReference>
<proteinExistence type="predicted"/>
<sequence>MKTKYLRLLPVICLAFQVHAQQLPERDYLNVNIDLNIHGVGGVDSWGARMLDEYTIDGNQVYYYGYVMEYSD</sequence>
<evidence type="ECO:0000259" key="5">
    <source>
        <dbReference type="Pfam" id="PF02929"/>
    </source>
</evidence>
<name>K9E2Y4_9BACE</name>
<dbReference type="GO" id="GO:0030246">
    <property type="term" value="F:carbohydrate binding"/>
    <property type="evidence" value="ECO:0007669"/>
    <property type="project" value="InterPro"/>
</dbReference>
<comment type="caution">
    <text evidence="6">The sequence shown here is derived from an EMBL/GenBank/DDBJ whole genome shotgun (WGS) entry which is preliminary data.</text>
</comment>
<accession>K9E2Y4</accession>
<evidence type="ECO:0000256" key="2">
    <source>
        <dbReference type="ARBA" id="ARBA00011245"/>
    </source>
</evidence>
<keyword evidence="3" id="KW-0106">Calcium</keyword>
<dbReference type="eggNOG" id="COG3250">
    <property type="taxonomic scope" value="Bacteria"/>
</dbReference>
<dbReference type="AlphaFoldDB" id="K9E2Y4"/>
<dbReference type="GO" id="GO:0005975">
    <property type="term" value="P:carbohydrate metabolic process"/>
    <property type="evidence" value="ECO:0007669"/>
    <property type="project" value="InterPro"/>
</dbReference>
<comment type="cofactor">
    <cofactor evidence="1">
        <name>Ca(2+)</name>
        <dbReference type="ChEBI" id="CHEBI:29108"/>
    </cofactor>
</comment>
<feature type="domain" description="Beta galactosidase small chain/" evidence="5">
    <location>
        <begin position="18"/>
        <end position="67"/>
    </location>
</feature>
<protein>
    <recommendedName>
        <fullName evidence="5">Beta galactosidase small chain/ domain-containing protein</fullName>
    </recommendedName>
</protein>
<evidence type="ECO:0000313" key="6">
    <source>
        <dbReference type="EMBL" id="EKU91038.1"/>
    </source>
</evidence>
<dbReference type="GO" id="GO:0004565">
    <property type="term" value="F:beta-galactosidase activity"/>
    <property type="evidence" value="ECO:0007669"/>
    <property type="project" value="InterPro"/>
</dbReference>
<dbReference type="Proteomes" id="UP000009872">
    <property type="component" value="Unassembled WGS sequence"/>
</dbReference>
<feature type="chain" id="PRO_5003926725" description="Beta galactosidase small chain/ domain-containing protein" evidence="4">
    <location>
        <begin position="21"/>
        <end position="72"/>
    </location>
</feature>
<gene>
    <name evidence="6" type="ORF">HMPREF9447_02456</name>
</gene>
<dbReference type="PATRIC" id="fig|742727.4.peg.2498"/>
<dbReference type="InterPro" id="IPR004199">
    <property type="entry name" value="B-gal_small/dom_5"/>
</dbReference>
<organism evidence="6 7">
    <name type="scientific">Bacteroides oleiciplenus YIT 12058</name>
    <dbReference type="NCBI Taxonomy" id="742727"/>
    <lineage>
        <taxon>Bacteria</taxon>
        <taxon>Pseudomonadati</taxon>
        <taxon>Bacteroidota</taxon>
        <taxon>Bacteroidia</taxon>
        <taxon>Bacteroidales</taxon>
        <taxon>Bacteroidaceae</taxon>
        <taxon>Bacteroides</taxon>
    </lineage>
</organism>